<name>A0A1V0SD04_9VIRU</name>
<dbReference type="GO" id="GO:0008033">
    <property type="term" value="P:tRNA processing"/>
    <property type="evidence" value="ECO:0007669"/>
    <property type="project" value="UniProtKB-KW"/>
</dbReference>
<evidence type="ECO:0000259" key="7">
    <source>
        <dbReference type="Pfam" id="PF01171"/>
    </source>
</evidence>
<dbReference type="InterPro" id="IPR011990">
    <property type="entry name" value="TPR-like_helical_dom_sf"/>
</dbReference>
<evidence type="ECO:0000256" key="6">
    <source>
        <dbReference type="ARBA" id="ARBA00048539"/>
    </source>
</evidence>
<dbReference type="PANTHER" id="PTHR43033">
    <property type="entry name" value="TRNA(ILE)-LYSIDINE SYNTHASE-RELATED"/>
    <property type="match status" value="1"/>
</dbReference>
<dbReference type="CDD" id="cd01992">
    <property type="entry name" value="TilS_N"/>
    <property type="match status" value="1"/>
</dbReference>
<sequence length="507" mass="60640">MAQETLYKFWFSHENLWFNATPNDDAIITKKFKHLLKTPPNDILEKIILYDQFVRHFYRTKQYKVQQYLPIALKLSLDLIDNNLDLKYNPQEKCFILLPLRHTFELKYVSLAFEKIKEYRHQEDSKYYIRFYKATILSLSKIKTHFIIPEEINNEITNEEIFKTLDNDCIKNLSQIIPFNEKSHPIYKAFDTTIRKIKDLKEITLSLSGGVDSMVSSFILYNLSHQQKKFKIIAISINYNNREDNKYEMEFIKRWCKLLNITHYIRHITELHRDRSHDRDLYEKITKKIRFDMYKKFGNPIILGHNQDDCIENIFNNIKKTRSYNNLKGMTEFTEEDDCVLVRPMLDIQKKEIKEFAKKYHIPHLPNSTPSWSERGRIREELVPFLNNFDSSLIPGFLNLATNTSEIYTIYDKSVTNKFFESIDFLNNDVKIQLNENASEKRYGFSFWKDILVKIFKKINLRLPTNKSINAFSDRIKKNNYGLINFSKEIAFNYTKNNLILVYTKNL</sequence>
<keyword evidence="4" id="KW-0547">Nucleotide-binding</keyword>
<dbReference type="EC" id="6.3.4.19" evidence="1"/>
<dbReference type="PANTHER" id="PTHR43033:SF3">
    <property type="entry name" value="TRNA(ILE)-LYSIDINE SYNTHETASE"/>
    <property type="match status" value="1"/>
</dbReference>
<dbReference type="InterPro" id="IPR012795">
    <property type="entry name" value="tRNA_Ile_lys_synt_N"/>
</dbReference>
<evidence type="ECO:0000256" key="1">
    <source>
        <dbReference type="ARBA" id="ARBA00013267"/>
    </source>
</evidence>
<dbReference type="Gene3D" id="3.40.50.620">
    <property type="entry name" value="HUPs"/>
    <property type="match status" value="1"/>
</dbReference>
<dbReference type="InterPro" id="IPR014729">
    <property type="entry name" value="Rossmann-like_a/b/a_fold"/>
</dbReference>
<evidence type="ECO:0000313" key="8">
    <source>
        <dbReference type="EMBL" id="ARF09599.1"/>
    </source>
</evidence>
<keyword evidence="2" id="KW-0436">Ligase</keyword>
<reference evidence="8" key="1">
    <citation type="journal article" date="2017" name="Science">
        <title>Giant viruses with an expanded complement of translation system components.</title>
        <authorList>
            <person name="Schulz F."/>
            <person name="Yutin N."/>
            <person name="Ivanova N.N."/>
            <person name="Ortega D.R."/>
            <person name="Lee T.K."/>
            <person name="Vierheilig J."/>
            <person name="Daims H."/>
            <person name="Horn M."/>
            <person name="Wagner M."/>
            <person name="Jensen G.J."/>
            <person name="Kyrpides N.C."/>
            <person name="Koonin E.V."/>
            <person name="Woyke T."/>
        </authorList>
    </citation>
    <scope>NUCLEOTIDE SEQUENCE</scope>
    <source>
        <strain evidence="8">ILV1</strain>
    </source>
</reference>
<gene>
    <name evidence="8" type="ORF">Indivirus_1_222</name>
</gene>
<dbReference type="Pfam" id="PF01171">
    <property type="entry name" value="ATP_bind_3"/>
    <property type="match status" value="1"/>
</dbReference>
<dbReference type="InterPro" id="IPR010323">
    <property type="entry name" value="DUF924"/>
</dbReference>
<dbReference type="HAMAP" id="MF_01161">
    <property type="entry name" value="tRNA_Ile_lys_synt"/>
    <property type="match status" value="1"/>
</dbReference>
<dbReference type="SUPFAM" id="SSF52402">
    <property type="entry name" value="Adenine nucleotide alpha hydrolases-like"/>
    <property type="match status" value="1"/>
</dbReference>
<organism evidence="8">
    <name type="scientific">Indivirus ILV1</name>
    <dbReference type="NCBI Taxonomy" id="1977633"/>
    <lineage>
        <taxon>Viruses</taxon>
        <taxon>Varidnaviria</taxon>
        <taxon>Bamfordvirae</taxon>
        <taxon>Nucleocytoviricota</taxon>
        <taxon>Megaviricetes</taxon>
        <taxon>Imitervirales</taxon>
        <taxon>Mimiviridae</taxon>
        <taxon>Klosneuvirinae</taxon>
        <taxon>Indivirus</taxon>
    </lineage>
</organism>
<evidence type="ECO:0000256" key="5">
    <source>
        <dbReference type="ARBA" id="ARBA00022840"/>
    </source>
</evidence>
<dbReference type="InterPro" id="IPR012094">
    <property type="entry name" value="tRNA_Ile_lys_synt"/>
</dbReference>
<dbReference type="NCBIfam" id="TIGR02432">
    <property type="entry name" value="lysidine_TilS_N"/>
    <property type="match status" value="1"/>
</dbReference>
<feature type="domain" description="tRNA(Ile)-lysidine/2-thiocytidine synthase N-terminal" evidence="7">
    <location>
        <begin position="203"/>
        <end position="369"/>
    </location>
</feature>
<dbReference type="GO" id="GO:0005524">
    <property type="term" value="F:ATP binding"/>
    <property type="evidence" value="ECO:0007669"/>
    <property type="project" value="UniProtKB-KW"/>
</dbReference>
<keyword evidence="3" id="KW-0819">tRNA processing</keyword>
<dbReference type="InterPro" id="IPR011063">
    <property type="entry name" value="TilS/TtcA_N"/>
</dbReference>
<evidence type="ECO:0000256" key="3">
    <source>
        <dbReference type="ARBA" id="ARBA00022694"/>
    </source>
</evidence>
<dbReference type="SUPFAM" id="SSF48452">
    <property type="entry name" value="TPR-like"/>
    <property type="match status" value="1"/>
</dbReference>
<dbReference type="GO" id="GO:0032267">
    <property type="term" value="F:tRNA(Ile)-lysidine synthase activity"/>
    <property type="evidence" value="ECO:0007669"/>
    <property type="project" value="UniProtKB-EC"/>
</dbReference>
<proteinExistence type="inferred from homology"/>
<accession>A0A1V0SD04</accession>
<dbReference type="Pfam" id="PF06041">
    <property type="entry name" value="DUF924"/>
    <property type="match status" value="1"/>
</dbReference>
<evidence type="ECO:0000256" key="2">
    <source>
        <dbReference type="ARBA" id="ARBA00022598"/>
    </source>
</evidence>
<dbReference type="EMBL" id="KY684085">
    <property type="protein sequence ID" value="ARF09599.1"/>
    <property type="molecule type" value="Genomic_DNA"/>
</dbReference>
<comment type="catalytic activity">
    <reaction evidence="6">
        <text>cytidine(34) in tRNA(Ile2) + L-lysine + ATP = lysidine(34) in tRNA(Ile2) + AMP + diphosphate + H(+)</text>
        <dbReference type="Rhea" id="RHEA:43744"/>
        <dbReference type="Rhea" id="RHEA-COMP:10625"/>
        <dbReference type="Rhea" id="RHEA-COMP:10670"/>
        <dbReference type="ChEBI" id="CHEBI:15378"/>
        <dbReference type="ChEBI" id="CHEBI:30616"/>
        <dbReference type="ChEBI" id="CHEBI:32551"/>
        <dbReference type="ChEBI" id="CHEBI:33019"/>
        <dbReference type="ChEBI" id="CHEBI:82748"/>
        <dbReference type="ChEBI" id="CHEBI:83665"/>
        <dbReference type="ChEBI" id="CHEBI:456215"/>
        <dbReference type="EC" id="6.3.4.19"/>
    </reaction>
</comment>
<evidence type="ECO:0000256" key="4">
    <source>
        <dbReference type="ARBA" id="ARBA00022741"/>
    </source>
</evidence>
<keyword evidence="5" id="KW-0067">ATP-binding</keyword>
<protein>
    <recommendedName>
        <fullName evidence="1">tRNA(Ile)-lysidine synthetase</fullName>
        <ecNumber evidence="1">6.3.4.19</ecNumber>
    </recommendedName>
</protein>
<dbReference type="Gene3D" id="1.20.58.320">
    <property type="entry name" value="TPR-like"/>
    <property type="match status" value="1"/>
</dbReference>